<gene>
    <name evidence="1" type="ORF">MON41_11150</name>
</gene>
<reference evidence="1 2" key="1">
    <citation type="submission" date="2022-03" db="EMBL/GenBank/DDBJ databases">
        <title>Complete genome analysis of Roseomonas KG 17.1 : a prolific producer of plant growth promoters.</title>
        <authorList>
            <person name="Saadouli I."/>
            <person name="Najjari A."/>
            <person name="Mosbah A."/>
            <person name="Ouzari H.I."/>
        </authorList>
    </citation>
    <scope>NUCLEOTIDE SEQUENCE [LARGE SCALE GENOMIC DNA]</scope>
    <source>
        <strain evidence="1 2">KG17-1</strain>
    </source>
</reference>
<keyword evidence="2" id="KW-1185">Reference proteome</keyword>
<name>A0ABS9W4U4_9PROT</name>
<accession>A0ABS9W4U4</accession>
<dbReference type="EMBL" id="JALBUU010000004">
    <property type="protein sequence ID" value="MCI0754312.1"/>
    <property type="molecule type" value="Genomic_DNA"/>
</dbReference>
<dbReference type="RefSeq" id="WP_157985682.1">
    <property type="nucleotide sequence ID" value="NZ_JALBUU010000004.1"/>
</dbReference>
<protein>
    <submittedName>
        <fullName evidence="1">Uncharacterized protein</fullName>
    </submittedName>
</protein>
<sequence>MPRLIFPDNSLLAAMLGEHAPVDARRAARRLRAEGAPALAVGEDIAGLARGLAVSEVSRSPAVLDVLPPLFWLEAPRGDGPGAHGISGWVVEKKPGGLTVRGFSIGSGDQAAPEPVGAVTVPFGAGAGEEDEETRQVRGLVTAISLPEMLSQMGESSPVLLMPAEASGQDASTLRGFRLSVALSPDAAPS</sequence>
<evidence type="ECO:0000313" key="1">
    <source>
        <dbReference type="EMBL" id="MCI0754312.1"/>
    </source>
</evidence>
<dbReference type="Proteomes" id="UP001201985">
    <property type="component" value="Unassembled WGS sequence"/>
</dbReference>
<proteinExistence type="predicted"/>
<organism evidence="1 2">
    <name type="scientific">Teichococcus vastitatis</name>
    <dbReference type="NCBI Taxonomy" id="2307076"/>
    <lineage>
        <taxon>Bacteria</taxon>
        <taxon>Pseudomonadati</taxon>
        <taxon>Pseudomonadota</taxon>
        <taxon>Alphaproteobacteria</taxon>
        <taxon>Acetobacterales</taxon>
        <taxon>Roseomonadaceae</taxon>
        <taxon>Roseomonas</taxon>
    </lineage>
</organism>
<comment type="caution">
    <text evidence="1">The sequence shown here is derived from an EMBL/GenBank/DDBJ whole genome shotgun (WGS) entry which is preliminary data.</text>
</comment>
<evidence type="ECO:0000313" key="2">
    <source>
        <dbReference type="Proteomes" id="UP001201985"/>
    </source>
</evidence>